<feature type="compositionally biased region" description="Polar residues" evidence="1">
    <location>
        <begin position="918"/>
        <end position="932"/>
    </location>
</feature>
<reference evidence="4 5" key="1">
    <citation type="submission" date="2018-06" db="EMBL/GenBank/DDBJ databases">
        <title>Genomic Encyclopedia of Type Strains, Phase III (KMG-III): the genomes of soil and plant-associated and newly described type strains.</title>
        <authorList>
            <person name="Whitman W."/>
        </authorList>
    </citation>
    <scope>NUCLEOTIDE SEQUENCE [LARGE SCALE GENOMIC DNA]</scope>
    <source>
        <strain evidence="4 5">CGMCC 1.12504</strain>
    </source>
</reference>
<keyword evidence="2" id="KW-0812">Transmembrane</keyword>
<protein>
    <submittedName>
        <fullName evidence="4">AsmA protein</fullName>
    </submittedName>
</protein>
<dbReference type="GO" id="GO:0005886">
    <property type="term" value="C:plasma membrane"/>
    <property type="evidence" value="ECO:0007669"/>
    <property type="project" value="TreeGrafter"/>
</dbReference>
<dbReference type="AlphaFoldDB" id="A0A328WYV8"/>
<dbReference type="PANTHER" id="PTHR30441">
    <property type="entry name" value="DUF748 DOMAIN-CONTAINING PROTEIN"/>
    <property type="match status" value="1"/>
</dbReference>
<accession>A0A328WYV8</accession>
<dbReference type="Pfam" id="PF05170">
    <property type="entry name" value="AsmA"/>
    <property type="match status" value="1"/>
</dbReference>
<dbReference type="RefSeq" id="WP_112084852.1">
    <property type="nucleotide sequence ID" value="NZ_QLSV01000002.1"/>
</dbReference>
<dbReference type="Proteomes" id="UP000249518">
    <property type="component" value="Unassembled WGS sequence"/>
</dbReference>
<dbReference type="PANTHER" id="PTHR30441:SF8">
    <property type="entry name" value="DUF748 DOMAIN-CONTAINING PROTEIN"/>
    <property type="match status" value="1"/>
</dbReference>
<sequence length="939" mass="106033">MKKSIKTIVFKILKIAGVTFMVSLLLLFLLPTLFPETITNKVKSFANEKLNGELSFKETNLSFFTHFPSLTLSLDEFLLKGSAPFEKDTLISAKEIAFGINVKSIFFDEKIKIDKIFLSGGLINVKVNKKGQPNYNVYLSDNIEESTDSTSASIKLERIDIKKIRLVYEDQSTKMLIRAKEFNYLGKGDLHESIFDLKTKAQIEGFDFSFDNQEYLKNKKVNAELITKINTNSLALVFEENNLMINKLPVEFKGKFNFLKNDYNLDFTVKSVNSQLNDFFTALPPQFITWLSKTNIKGKTDLLFSLKGKYIAEENEKPDIHFNMKIRDGFVSYNKAPFPAENIFLNFDTKLPSLDTEKLVLKIDSIYFDVGKDFFNGNLKINGLSNPVIDARIRSKLDLAKLDQALGIENMDLKGSFSANIVSKGEYNKEKKKFPETKANLELKNGFVKSRYYPNPIKNINFKAVVNNATSQFNDFSLLISPATLEFEEKPFNLYASLQNFEDIAYDIKAKGELNIEKIYKVFSQKGLGVTGFAKMDLAFQGKQSDATSGKYNNLNNKGTLELKEIKINSAFLPKPFVINEGLFLFNQDKMNFTNFIASYGQSDFKMNGYMENVVNFALSEKEVLKGSFSVDSDFIQINEFMAFADETEEEKDTTIQNGVVVIPSKFDFNLKANAKKINFDDLNIENLAGKVNVSQGKLSLQNTTFSLIGTKVSIDAVYFHETPTRADFDYKIRAFDFDIKRAYDEVALFREMASAAEYAEGIISLDYKIAGKLDGNMMPVFPSLVGGGTLSVKKIKIKGFKLFNVVSQKTETDALKDPEISKIDIKTTVKNNLIKIERFKFKTAGFRPRIEGETSFDGKINLKIRIGLPPLGIIGIPVKVTGTQENPEIGIGRKTEDLEETDYVEGMELAKPEVKTKTTPIVSDELQPQTAKDSRKTD</sequence>
<keyword evidence="5" id="KW-1185">Reference proteome</keyword>
<keyword evidence="2" id="KW-0472">Membrane</keyword>
<feature type="domain" description="AsmA" evidence="3">
    <location>
        <begin position="11"/>
        <end position="194"/>
    </location>
</feature>
<dbReference type="OrthoDB" id="596403at2"/>
<dbReference type="EMBL" id="QLSV01000002">
    <property type="protein sequence ID" value="RAR50296.1"/>
    <property type="molecule type" value="Genomic_DNA"/>
</dbReference>
<organism evidence="4 5">
    <name type="scientific">Flavobacterium lacus</name>
    <dbReference type="NCBI Taxonomy" id="1353778"/>
    <lineage>
        <taxon>Bacteria</taxon>
        <taxon>Pseudomonadati</taxon>
        <taxon>Bacteroidota</taxon>
        <taxon>Flavobacteriia</taxon>
        <taxon>Flavobacteriales</taxon>
        <taxon>Flavobacteriaceae</taxon>
        <taxon>Flavobacterium</taxon>
    </lineage>
</organism>
<name>A0A328WYV8_9FLAO</name>
<dbReference type="InterPro" id="IPR007844">
    <property type="entry name" value="AsmA"/>
</dbReference>
<keyword evidence="2" id="KW-1133">Transmembrane helix</keyword>
<comment type="caution">
    <text evidence="4">The sequence shown here is derived from an EMBL/GenBank/DDBJ whole genome shotgun (WGS) entry which is preliminary data.</text>
</comment>
<feature type="region of interest" description="Disordered" evidence="1">
    <location>
        <begin position="915"/>
        <end position="939"/>
    </location>
</feature>
<evidence type="ECO:0000259" key="3">
    <source>
        <dbReference type="Pfam" id="PF05170"/>
    </source>
</evidence>
<evidence type="ECO:0000256" key="1">
    <source>
        <dbReference type="SAM" id="MobiDB-lite"/>
    </source>
</evidence>
<feature type="transmembrane region" description="Helical" evidence="2">
    <location>
        <begin position="12"/>
        <end position="34"/>
    </location>
</feature>
<dbReference type="InterPro" id="IPR052894">
    <property type="entry name" value="AsmA-related"/>
</dbReference>
<dbReference type="GO" id="GO:0090313">
    <property type="term" value="P:regulation of protein targeting to membrane"/>
    <property type="evidence" value="ECO:0007669"/>
    <property type="project" value="TreeGrafter"/>
</dbReference>
<gene>
    <name evidence="4" type="ORF">B0I10_10292</name>
</gene>
<proteinExistence type="predicted"/>
<evidence type="ECO:0000313" key="4">
    <source>
        <dbReference type="EMBL" id="RAR50296.1"/>
    </source>
</evidence>
<evidence type="ECO:0000313" key="5">
    <source>
        <dbReference type="Proteomes" id="UP000249518"/>
    </source>
</evidence>
<evidence type="ECO:0000256" key="2">
    <source>
        <dbReference type="SAM" id="Phobius"/>
    </source>
</evidence>